<dbReference type="AlphaFoldDB" id="A0A0F9MRF4"/>
<evidence type="ECO:0000256" key="8">
    <source>
        <dbReference type="ARBA" id="ARBA00022801"/>
    </source>
</evidence>
<evidence type="ECO:0000256" key="13">
    <source>
        <dbReference type="ARBA" id="ARBA00023268"/>
    </source>
</evidence>
<dbReference type="InterPro" id="IPR015886">
    <property type="entry name" value="H2TH_FPG"/>
</dbReference>
<name>A0A0F9MRF4_9ZZZZ</name>
<dbReference type="SUPFAM" id="SSF57716">
    <property type="entry name" value="Glucocorticoid receptor-like (DNA-binding domain)"/>
    <property type="match status" value="1"/>
</dbReference>
<dbReference type="NCBIfam" id="TIGR00577">
    <property type="entry name" value="fpg"/>
    <property type="match status" value="1"/>
</dbReference>
<dbReference type="EMBL" id="LAZR01005197">
    <property type="protein sequence ID" value="KKN01982.1"/>
    <property type="molecule type" value="Genomic_DNA"/>
</dbReference>
<comment type="similarity">
    <text evidence="3">Belongs to the FPG family.</text>
</comment>
<feature type="domain" description="Formamidopyrimidine-DNA glycosylase catalytic" evidence="17">
    <location>
        <begin position="2"/>
        <end position="131"/>
    </location>
</feature>
<evidence type="ECO:0008006" key="19">
    <source>
        <dbReference type="Google" id="ProtNLM"/>
    </source>
</evidence>
<dbReference type="PROSITE" id="PS51068">
    <property type="entry name" value="FPG_CAT"/>
    <property type="match status" value="1"/>
</dbReference>
<dbReference type="Gene3D" id="3.20.190.10">
    <property type="entry name" value="MutM-like, N-terminal"/>
    <property type="match status" value="1"/>
</dbReference>
<evidence type="ECO:0000256" key="7">
    <source>
        <dbReference type="ARBA" id="ARBA00022771"/>
    </source>
</evidence>
<evidence type="ECO:0000256" key="10">
    <source>
        <dbReference type="ARBA" id="ARBA00023125"/>
    </source>
</evidence>
<dbReference type="HAMAP" id="MF_00103">
    <property type="entry name" value="Fapy_DNA_glycosyl"/>
    <property type="match status" value="1"/>
</dbReference>
<dbReference type="GO" id="GO:0034039">
    <property type="term" value="F:8-oxo-7,8-dihydroguanine DNA N-glycosylase activity"/>
    <property type="evidence" value="ECO:0007669"/>
    <property type="project" value="TreeGrafter"/>
</dbReference>
<evidence type="ECO:0000259" key="17">
    <source>
        <dbReference type="PROSITE" id="PS51068"/>
    </source>
</evidence>
<dbReference type="CDD" id="cd08966">
    <property type="entry name" value="EcFpg-like_N"/>
    <property type="match status" value="1"/>
</dbReference>
<keyword evidence="8" id="KW-0378">Hydrolase</keyword>
<keyword evidence="9" id="KW-0862">Zinc</keyword>
<protein>
    <recommendedName>
        <fullName evidence="19">DNA-(apurinic or apyrimidinic site) lyase</fullName>
    </recommendedName>
</protein>
<dbReference type="InterPro" id="IPR035937">
    <property type="entry name" value="FPG_N"/>
</dbReference>
<evidence type="ECO:0000256" key="1">
    <source>
        <dbReference type="ARBA" id="ARBA00001668"/>
    </source>
</evidence>
<sequence>MPELPEVETIKNDLKRQVVGATITEVDTDWPKTVNEPEYELFSSLLPGKKIKDIQRRGKNLIIAVDDSYLWVHFKMTGHMVVAPAKSLNKDKWDVDDPDSPLAERVNQYIHLAFYLDDGRVMALSDLRKFARVALVNEEGLNEILANLGPEPLEDSFTFDVFVARIMKKRGVIKKVLMDQDVIAGIGNIYADEILFEARIAPQRAASELSESELKRLYKSTRDVLKKAVKMRGTSISDYRDASGKKGAYSEARKVYRRTDEPCPNDCGGVVHRVKINGRSSHYCPNCQK</sequence>
<evidence type="ECO:0000256" key="5">
    <source>
        <dbReference type="ARBA" id="ARBA00022723"/>
    </source>
</evidence>
<keyword evidence="7" id="KW-0863">Zinc-finger</keyword>
<evidence type="ECO:0000256" key="15">
    <source>
        <dbReference type="ARBA" id="ARBA00044632"/>
    </source>
</evidence>
<dbReference type="InterPro" id="IPR015887">
    <property type="entry name" value="DNA_glyclase_Znf_dom_DNA_BS"/>
</dbReference>
<dbReference type="Gene3D" id="1.10.8.50">
    <property type="match status" value="1"/>
</dbReference>
<evidence type="ECO:0000256" key="12">
    <source>
        <dbReference type="ARBA" id="ARBA00023239"/>
    </source>
</evidence>
<keyword evidence="14" id="KW-0326">Glycosidase</keyword>
<dbReference type="SMART" id="SM01232">
    <property type="entry name" value="H2TH"/>
    <property type="match status" value="1"/>
</dbReference>
<evidence type="ECO:0000259" key="16">
    <source>
        <dbReference type="PROSITE" id="PS51066"/>
    </source>
</evidence>
<dbReference type="InterPro" id="IPR000214">
    <property type="entry name" value="Znf_DNA_glyclase/AP_lyase"/>
</dbReference>
<dbReference type="GO" id="GO:0003684">
    <property type="term" value="F:damaged DNA binding"/>
    <property type="evidence" value="ECO:0007669"/>
    <property type="project" value="InterPro"/>
</dbReference>
<proteinExistence type="inferred from homology"/>
<keyword evidence="11" id="KW-0234">DNA repair</keyword>
<evidence type="ECO:0000256" key="4">
    <source>
        <dbReference type="ARBA" id="ARBA00011245"/>
    </source>
</evidence>
<dbReference type="GO" id="GO:0140078">
    <property type="term" value="F:class I DNA-(apurinic or apyrimidinic site) endonuclease activity"/>
    <property type="evidence" value="ECO:0007669"/>
    <property type="project" value="UniProtKB-EC"/>
</dbReference>
<accession>A0A0F9MRF4</accession>
<comment type="caution">
    <text evidence="18">The sequence shown here is derived from an EMBL/GenBank/DDBJ whole genome shotgun (WGS) entry which is preliminary data.</text>
</comment>
<dbReference type="PANTHER" id="PTHR22993">
    <property type="entry name" value="FORMAMIDOPYRIMIDINE-DNA GLYCOSYLASE"/>
    <property type="match status" value="1"/>
</dbReference>
<dbReference type="InterPro" id="IPR012319">
    <property type="entry name" value="FPG_cat"/>
</dbReference>
<evidence type="ECO:0000256" key="2">
    <source>
        <dbReference type="ARBA" id="ARBA00001947"/>
    </source>
</evidence>
<dbReference type="NCBIfam" id="NF002211">
    <property type="entry name" value="PRK01103.1"/>
    <property type="match status" value="1"/>
</dbReference>
<dbReference type="SUPFAM" id="SSF81624">
    <property type="entry name" value="N-terminal domain of MutM-like DNA repair proteins"/>
    <property type="match status" value="1"/>
</dbReference>
<dbReference type="Pfam" id="PF01149">
    <property type="entry name" value="Fapy_DNA_glyco"/>
    <property type="match status" value="1"/>
</dbReference>
<keyword evidence="13" id="KW-0511">Multifunctional enzyme</keyword>
<comment type="catalytic activity">
    <reaction evidence="15">
        <text>2'-deoxyribonucleotide-(2'-deoxyribose 5'-phosphate)-2'-deoxyribonucleotide-DNA = a 3'-end 2'-deoxyribonucleotide-(2,3-dehydro-2,3-deoxyribose 5'-phosphate)-DNA + a 5'-end 5'-phospho-2'-deoxyribonucleoside-DNA + H(+)</text>
        <dbReference type="Rhea" id="RHEA:66592"/>
        <dbReference type="Rhea" id="RHEA-COMP:13180"/>
        <dbReference type="Rhea" id="RHEA-COMP:16897"/>
        <dbReference type="Rhea" id="RHEA-COMP:17067"/>
        <dbReference type="ChEBI" id="CHEBI:15378"/>
        <dbReference type="ChEBI" id="CHEBI:136412"/>
        <dbReference type="ChEBI" id="CHEBI:157695"/>
        <dbReference type="ChEBI" id="CHEBI:167181"/>
        <dbReference type="EC" id="4.2.99.18"/>
    </reaction>
</comment>
<evidence type="ECO:0000313" key="18">
    <source>
        <dbReference type="EMBL" id="KKN01982.1"/>
    </source>
</evidence>
<dbReference type="GO" id="GO:0006284">
    <property type="term" value="P:base-excision repair"/>
    <property type="evidence" value="ECO:0007669"/>
    <property type="project" value="InterPro"/>
</dbReference>
<evidence type="ECO:0000256" key="6">
    <source>
        <dbReference type="ARBA" id="ARBA00022763"/>
    </source>
</evidence>
<organism evidence="18">
    <name type="scientific">marine sediment metagenome</name>
    <dbReference type="NCBI Taxonomy" id="412755"/>
    <lineage>
        <taxon>unclassified sequences</taxon>
        <taxon>metagenomes</taxon>
        <taxon>ecological metagenomes</taxon>
    </lineage>
</organism>
<dbReference type="PROSITE" id="PS51066">
    <property type="entry name" value="ZF_FPG_2"/>
    <property type="match status" value="1"/>
</dbReference>
<evidence type="ECO:0000256" key="3">
    <source>
        <dbReference type="ARBA" id="ARBA00009409"/>
    </source>
</evidence>
<dbReference type="Pfam" id="PF06827">
    <property type="entry name" value="zf-FPG_IleRS"/>
    <property type="match status" value="1"/>
</dbReference>
<reference evidence="18" key="1">
    <citation type="journal article" date="2015" name="Nature">
        <title>Complex archaea that bridge the gap between prokaryotes and eukaryotes.</title>
        <authorList>
            <person name="Spang A."/>
            <person name="Saw J.H."/>
            <person name="Jorgensen S.L."/>
            <person name="Zaremba-Niedzwiedzka K."/>
            <person name="Martijn J."/>
            <person name="Lind A.E."/>
            <person name="van Eijk R."/>
            <person name="Schleper C."/>
            <person name="Guy L."/>
            <person name="Ettema T.J."/>
        </authorList>
    </citation>
    <scope>NUCLEOTIDE SEQUENCE</scope>
</reference>
<comment type="subunit">
    <text evidence="4">Monomer.</text>
</comment>
<keyword evidence="12" id="KW-0456">Lyase</keyword>
<gene>
    <name evidence="18" type="ORF">LCGC14_1122250</name>
</gene>
<dbReference type="InterPro" id="IPR010663">
    <property type="entry name" value="Znf_FPG/IleRS"/>
</dbReference>
<dbReference type="InterPro" id="IPR020629">
    <property type="entry name" value="FPG_Glyclase"/>
</dbReference>
<dbReference type="Pfam" id="PF06831">
    <property type="entry name" value="H2TH"/>
    <property type="match status" value="1"/>
</dbReference>
<keyword evidence="10" id="KW-0238">DNA-binding</keyword>
<dbReference type="PANTHER" id="PTHR22993:SF9">
    <property type="entry name" value="FORMAMIDOPYRIMIDINE-DNA GLYCOSYLASE"/>
    <property type="match status" value="1"/>
</dbReference>
<dbReference type="FunFam" id="1.10.8.50:FF:000003">
    <property type="entry name" value="Formamidopyrimidine-DNA glycosylase"/>
    <property type="match status" value="1"/>
</dbReference>
<dbReference type="InterPro" id="IPR010979">
    <property type="entry name" value="Ribosomal_uS13-like_H2TH"/>
</dbReference>
<comment type="catalytic activity">
    <reaction evidence="1">
        <text>Hydrolysis of DNA containing ring-opened 7-methylguanine residues, releasing 2,6-diamino-4-hydroxy-5-(N-methyl)formamidopyrimidine.</text>
        <dbReference type="EC" id="3.2.2.23"/>
    </reaction>
</comment>
<feature type="domain" description="FPG-type" evidence="16">
    <location>
        <begin position="254"/>
        <end position="289"/>
    </location>
</feature>
<keyword evidence="6" id="KW-0227">DNA damage</keyword>
<dbReference type="GO" id="GO:0008270">
    <property type="term" value="F:zinc ion binding"/>
    <property type="evidence" value="ECO:0007669"/>
    <property type="project" value="UniProtKB-KW"/>
</dbReference>
<keyword evidence="5" id="KW-0479">Metal-binding</keyword>
<dbReference type="SUPFAM" id="SSF46946">
    <property type="entry name" value="S13-like H2TH domain"/>
    <property type="match status" value="1"/>
</dbReference>
<dbReference type="PROSITE" id="PS01242">
    <property type="entry name" value="ZF_FPG_1"/>
    <property type="match status" value="1"/>
</dbReference>
<evidence type="ECO:0000256" key="14">
    <source>
        <dbReference type="ARBA" id="ARBA00023295"/>
    </source>
</evidence>
<dbReference type="SMART" id="SM00898">
    <property type="entry name" value="Fapy_DNA_glyco"/>
    <property type="match status" value="1"/>
</dbReference>
<comment type="cofactor">
    <cofactor evidence="2">
        <name>Zn(2+)</name>
        <dbReference type="ChEBI" id="CHEBI:29105"/>
    </cofactor>
</comment>
<evidence type="ECO:0000256" key="11">
    <source>
        <dbReference type="ARBA" id="ARBA00023204"/>
    </source>
</evidence>
<evidence type="ECO:0000256" key="9">
    <source>
        <dbReference type="ARBA" id="ARBA00022833"/>
    </source>
</evidence>